<sequence length="94" mass="10423">MNQAPPGRYDPGRLLAALRNRLAVNSDAALARALGVEPATISKIRHQRLAVGATMLLRMHEVSALDIEELRALMGDRRARTRPLIKPRRPPQTP</sequence>
<dbReference type="EMBL" id="WWCR01000018">
    <property type="protein sequence ID" value="MYM73977.1"/>
    <property type="molecule type" value="Genomic_DNA"/>
</dbReference>
<comment type="caution">
    <text evidence="1">The sequence shown here is derived from an EMBL/GenBank/DDBJ whole genome shotgun (WGS) entry which is preliminary data.</text>
</comment>
<gene>
    <name evidence="1" type="ORF">GTP56_17475</name>
</gene>
<dbReference type="GO" id="GO:0003677">
    <property type="term" value="F:DNA binding"/>
    <property type="evidence" value="ECO:0007669"/>
    <property type="project" value="InterPro"/>
</dbReference>
<evidence type="ECO:0000313" key="2">
    <source>
        <dbReference type="Proteomes" id="UP000469734"/>
    </source>
</evidence>
<evidence type="ECO:0008006" key="3">
    <source>
        <dbReference type="Google" id="ProtNLM"/>
    </source>
</evidence>
<name>A0A7X4H271_9BURK</name>
<evidence type="ECO:0000313" key="1">
    <source>
        <dbReference type="EMBL" id="MYM73977.1"/>
    </source>
</evidence>
<dbReference type="RefSeq" id="WP_161051030.1">
    <property type="nucleotide sequence ID" value="NZ_WWCR01000018.1"/>
</dbReference>
<protein>
    <recommendedName>
        <fullName evidence="3">XRE family transcriptional regulator</fullName>
    </recommendedName>
</protein>
<dbReference type="SUPFAM" id="SSF47413">
    <property type="entry name" value="lambda repressor-like DNA-binding domains"/>
    <property type="match status" value="1"/>
</dbReference>
<dbReference type="InterPro" id="IPR010982">
    <property type="entry name" value="Lambda_DNA-bd_dom_sf"/>
</dbReference>
<accession>A0A7X4H271</accession>
<proteinExistence type="predicted"/>
<reference evidence="1 2" key="1">
    <citation type="submission" date="2019-12" db="EMBL/GenBank/DDBJ databases">
        <title>Novel species isolated from a subtropical stream in China.</title>
        <authorList>
            <person name="Lu H."/>
        </authorList>
    </citation>
    <scope>NUCLEOTIDE SEQUENCE [LARGE SCALE GENOMIC DNA]</scope>
    <source>
        <strain evidence="1 2">FT134W</strain>
    </source>
</reference>
<dbReference type="AlphaFoldDB" id="A0A7X4H271"/>
<dbReference type="Proteomes" id="UP000469734">
    <property type="component" value="Unassembled WGS sequence"/>
</dbReference>
<organism evidence="1 2">
    <name type="scientific">Duganella margarita</name>
    <dbReference type="NCBI Taxonomy" id="2692170"/>
    <lineage>
        <taxon>Bacteria</taxon>
        <taxon>Pseudomonadati</taxon>
        <taxon>Pseudomonadota</taxon>
        <taxon>Betaproteobacteria</taxon>
        <taxon>Burkholderiales</taxon>
        <taxon>Oxalobacteraceae</taxon>
        <taxon>Telluria group</taxon>
        <taxon>Duganella</taxon>
    </lineage>
</organism>